<feature type="transmembrane region" description="Helical" evidence="1">
    <location>
        <begin position="339"/>
        <end position="360"/>
    </location>
</feature>
<proteinExistence type="predicted"/>
<dbReference type="Proteomes" id="UP000664601">
    <property type="component" value="Unassembled WGS sequence"/>
</dbReference>
<evidence type="ECO:0000256" key="1">
    <source>
        <dbReference type="SAM" id="Phobius"/>
    </source>
</evidence>
<dbReference type="RefSeq" id="WP_207671564.1">
    <property type="nucleotide sequence ID" value="NZ_JAFREM010000001.1"/>
</dbReference>
<feature type="transmembrane region" description="Helical" evidence="1">
    <location>
        <begin position="223"/>
        <end position="245"/>
    </location>
</feature>
<keyword evidence="1" id="KW-1133">Transmembrane helix</keyword>
<accession>A0ABS3L843</accession>
<evidence type="ECO:0008006" key="4">
    <source>
        <dbReference type="Google" id="ProtNLM"/>
    </source>
</evidence>
<dbReference type="EMBL" id="JAFREM010000001">
    <property type="protein sequence ID" value="MBO1304624.1"/>
    <property type="molecule type" value="Genomic_DNA"/>
</dbReference>
<feature type="transmembrane region" description="Helical" evidence="1">
    <location>
        <begin position="133"/>
        <end position="151"/>
    </location>
</feature>
<feature type="transmembrane region" description="Helical" evidence="1">
    <location>
        <begin position="184"/>
        <end position="211"/>
    </location>
</feature>
<keyword evidence="3" id="KW-1185">Reference proteome</keyword>
<reference evidence="2 3" key="1">
    <citation type="submission" date="2021-03" db="EMBL/GenBank/DDBJ databases">
        <title>Enterococcal diversity collection.</title>
        <authorList>
            <person name="Gilmore M.S."/>
            <person name="Schwartzman J."/>
            <person name="Van Tyne D."/>
            <person name="Martin M."/>
            <person name="Earl A.M."/>
            <person name="Manson A.L."/>
            <person name="Straub T."/>
            <person name="Salamzade R."/>
            <person name="Saavedra J."/>
            <person name="Lebreton F."/>
            <person name="Prichula J."/>
            <person name="Schaufler K."/>
            <person name="Gaca A."/>
            <person name="Sgardioli B."/>
            <person name="Wagenaar J."/>
            <person name="Strong T."/>
        </authorList>
    </citation>
    <scope>NUCLEOTIDE SEQUENCE [LARGE SCALE GENOMIC DNA]</scope>
    <source>
        <strain evidence="2 3">669A</strain>
    </source>
</reference>
<feature type="transmembrane region" description="Helical" evidence="1">
    <location>
        <begin position="271"/>
        <end position="293"/>
    </location>
</feature>
<feature type="transmembrane region" description="Helical" evidence="1">
    <location>
        <begin position="104"/>
        <end position="124"/>
    </location>
</feature>
<feature type="transmembrane region" description="Helical" evidence="1">
    <location>
        <begin position="372"/>
        <end position="395"/>
    </location>
</feature>
<evidence type="ECO:0000313" key="2">
    <source>
        <dbReference type="EMBL" id="MBO1304624.1"/>
    </source>
</evidence>
<evidence type="ECO:0000313" key="3">
    <source>
        <dbReference type="Proteomes" id="UP000664601"/>
    </source>
</evidence>
<gene>
    <name evidence="2" type="ORF">JZO70_00505</name>
</gene>
<feature type="transmembrane region" description="Helical" evidence="1">
    <location>
        <begin position="78"/>
        <end position="98"/>
    </location>
</feature>
<name>A0ABS3L843_9ENTE</name>
<feature type="transmembrane region" description="Helical" evidence="1">
    <location>
        <begin position="539"/>
        <end position="560"/>
    </location>
</feature>
<comment type="caution">
    <text evidence="2">The sequence shown here is derived from an EMBL/GenBank/DDBJ whole genome shotgun (WGS) entry which is preliminary data.</text>
</comment>
<keyword evidence="1" id="KW-0812">Transmembrane</keyword>
<sequence length="583" mass="66693">MRKKWCLLLKSILEDHPLLGLVVVSLFLLVPQMISRNMIVGSDSIFHFNRFYDTAMQLEEGNFQYFSSMYGFQQSGRIVNALYSPYLAYLQGGLLLIAKTWFNYQLLSNFLLYILSGCSMYLLLKKLKVKTKIAFAMAVIYLSTFAVQYWITRQGFSSWGAALLPICLTPIISMTEKNDVKLDLGFYTALMFQTHFLSALFLVMIYLPFYLRAFVRSAQKVQFVLKTGLAIGCFALLTLNIWHALFQVYSGNEILAPFINQSMAESTLTYSSFYCLFTPFFLFIIIVKVLIVACKVKNLSPFLKMTIWTSVFFLILGSNLIPWTFLLERKIKIVQLIQFPFRFVIPATVLILVALALLLNDYHFDKLKIFKLKPMVVLAITQTVILQIVLLGNWAKSDEYIFSLINTTIADVPAHQVKDAFYSHDLNLALHYIQKSTPDYLPVHSEFDGSRYKLYQKQIIAKELSFEKSVEGDCLVVTWDGGKREKIQVPVFGYEDTVLRLNGNVLDKKDVGYSEIGVVTIPQKLDNNRLELRYLPPKFFNWSLGISLLSCAFSLVIVVLGRIKDAISQNVGDLTGHVYPLKR</sequence>
<feature type="transmembrane region" description="Helical" evidence="1">
    <location>
        <begin position="305"/>
        <end position="327"/>
    </location>
</feature>
<feature type="transmembrane region" description="Helical" evidence="1">
    <location>
        <begin position="17"/>
        <end position="34"/>
    </location>
</feature>
<keyword evidence="1" id="KW-0472">Membrane</keyword>
<organism evidence="2 3">
    <name type="scientific">Candidatus Enterococcus moelleringii</name>
    <dbReference type="NCBI Taxonomy" id="2815325"/>
    <lineage>
        <taxon>Bacteria</taxon>
        <taxon>Bacillati</taxon>
        <taxon>Bacillota</taxon>
        <taxon>Bacilli</taxon>
        <taxon>Lactobacillales</taxon>
        <taxon>Enterococcaceae</taxon>
        <taxon>Enterococcus</taxon>
    </lineage>
</organism>
<protein>
    <recommendedName>
        <fullName evidence="4">Integral membrane protein</fullName>
    </recommendedName>
</protein>